<sequence length="174" mass="17716">MSKFMVFIVAMLMAGVAYGETSGRINGHRFALSGESGNFTLIADGRVVLHDTGDQSVSVAGTYAFGAGGSTSSFVSSDASGNFVSSSSSSGSGESYGVVLIAQAAPGSGCPLKFRALILNDTAILSKPFGSCSENREISQINGTVVVVTPRLDGQGDEVDTITPGGVTTRFVAD</sequence>
<gene>
    <name evidence="1" type="ORF">GCM10010909_14540</name>
</gene>
<evidence type="ECO:0000313" key="2">
    <source>
        <dbReference type="Proteomes" id="UP001156641"/>
    </source>
</evidence>
<dbReference type="RefSeq" id="WP_284257478.1">
    <property type="nucleotide sequence ID" value="NZ_BSOS01000039.1"/>
</dbReference>
<reference evidence="2" key="1">
    <citation type="journal article" date="2019" name="Int. J. Syst. Evol. Microbiol.">
        <title>The Global Catalogue of Microorganisms (GCM) 10K type strain sequencing project: providing services to taxonomists for standard genome sequencing and annotation.</title>
        <authorList>
            <consortium name="The Broad Institute Genomics Platform"/>
            <consortium name="The Broad Institute Genome Sequencing Center for Infectious Disease"/>
            <person name="Wu L."/>
            <person name="Ma J."/>
        </authorList>
    </citation>
    <scope>NUCLEOTIDE SEQUENCE [LARGE SCALE GENOMIC DNA]</scope>
    <source>
        <strain evidence="2">NBRC 112502</strain>
    </source>
</reference>
<protein>
    <submittedName>
        <fullName evidence="1">Uncharacterized protein</fullName>
    </submittedName>
</protein>
<accession>A0ABQ6A2S2</accession>
<proteinExistence type="predicted"/>
<dbReference type="EMBL" id="BSOS01000039">
    <property type="protein sequence ID" value="GLR66774.1"/>
    <property type="molecule type" value="Genomic_DNA"/>
</dbReference>
<evidence type="ECO:0000313" key="1">
    <source>
        <dbReference type="EMBL" id="GLR66774.1"/>
    </source>
</evidence>
<dbReference type="Proteomes" id="UP001156641">
    <property type="component" value="Unassembled WGS sequence"/>
</dbReference>
<name>A0ABQ6A2S2_9PROT</name>
<organism evidence="1 2">
    <name type="scientific">Acidocella aquatica</name>
    <dbReference type="NCBI Taxonomy" id="1922313"/>
    <lineage>
        <taxon>Bacteria</taxon>
        <taxon>Pseudomonadati</taxon>
        <taxon>Pseudomonadota</taxon>
        <taxon>Alphaproteobacteria</taxon>
        <taxon>Acetobacterales</taxon>
        <taxon>Acidocellaceae</taxon>
        <taxon>Acidocella</taxon>
    </lineage>
</organism>
<comment type="caution">
    <text evidence="1">The sequence shown here is derived from an EMBL/GenBank/DDBJ whole genome shotgun (WGS) entry which is preliminary data.</text>
</comment>
<keyword evidence="2" id="KW-1185">Reference proteome</keyword>